<dbReference type="GO" id="GO:0016020">
    <property type="term" value="C:membrane"/>
    <property type="evidence" value="ECO:0007669"/>
    <property type="project" value="UniProtKB-SubCell"/>
</dbReference>
<dbReference type="Pfam" id="PF00067">
    <property type="entry name" value="p450"/>
    <property type="match status" value="1"/>
</dbReference>
<keyword evidence="4 10" id="KW-0349">Heme</keyword>
<keyword evidence="5 10" id="KW-0479">Metal-binding</keyword>
<comment type="similarity">
    <text evidence="3 11">Belongs to the cytochrome P450 family.</text>
</comment>
<evidence type="ECO:0000313" key="13">
    <source>
        <dbReference type="EMBL" id="AXL93712.1"/>
    </source>
</evidence>
<dbReference type="FunFam" id="1.10.630.10:FF:000019">
    <property type="entry name" value="Cytochrome P450 family protein"/>
    <property type="match status" value="1"/>
</dbReference>
<evidence type="ECO:0000256" key="8">
    <source>
        <dbReference type="ARBA" id="ARBA00023033"/>
    </source>
</evidence>
<protein>
    <submittedName>
        <fullName evidence="13">Cytochrome P450</fullName>
    </submittedName>
</protein>
<dbReference type="Gene3D" id="1.10.630.10">
    <property type="entry name" value="Cytochrome P450"/>
    <property type="match status" value="1"/>
</dbReference>
<dbReference type="GO" id="GO:0020037">
    <property type="term" value="F:heme binding"/>
    <property type="evidence" value="ECO:0007669"/>
    <property type="project" value="InterPro"/>
</dbReference>
<dbReference type="PANTHER" id="PTHR47943">
    <property type="entry name" value="CYTOCHROME P450 93A3-LIKE"/>
    <property type="match status" value="1"/>
</dbReference>
<evidence type="ECO:0000256" key="5">
    <source>
        <dbReference type="ARBA" id="ARBA00022723"/>
    </source>
</evidence>
<evidence type="ECO:0000256" key="1">
    <source>
        <dbReference type="ARBA" id="ARBA00001971"/>
    </source>
</evidence>
<dbReference type="AlphaFoldDB" id="A0A346CEA6"/>
<dbReference type="EMBL" id="MG874678">
    <property type="protein sequence ID" value="AXL93712.1"/>
    <property type="molecule type" value="mRNA"/>
</dbReference>
<evidence type="ECO:0000256" key="2">
    <source>
        <dbReference type="ARBA" id="ARBA00004370"/>
    </source>
</evidence>
<reference evidence="13" key="1">
    <citation type="journal article" date="2018" name="Plant Physiol.">
        <title>Jasmone Hydroxylase, a Key Enzyme in the Synthesis of the Alcohol Moiety of Pyrethrin Insecticides.</title>
        <authorList>
            <person name="Li W."/>
            <person name="Zhou F."/>
            <person name="Pichersky E."/>
        </authorList>
    </citation>
    <scope>NUCLEOTIDE SEQUENCE</scope>
</reference>
<dbReference type="InterPro" id="IPR002401">
    <property type="entry name" value="Cyt_P450_E_grp-I"/>
</dbReference>
<name>A0A346CEA6_TANCI</name>
<evidence type="ECO:0000256" key="3">
    <source>
        <dbReference type="ARBA" id="ARBA00010617"/>
    </source>
</evidence>
<dbReference type="InterPro" id="IPR036396">
    <property type="entry name" value="Cyt_P450_sf"/>
</dbReference>
<keyword evidence="12" id="KW-1133">Transmembrane helix</keyword>
<dbReference type="PRINTS" id="PR00463">
    <property type="entry name" value="EP450I"/>
</dbReference>
<proteinExistence type="evidence at transcript level"/>
<accession>A0A346CEA6</accession>
<dbReference type="PROSITE" id="PS00086">
    <property type="entry name" value="CYTOCHROME_P450"/>
    <property type="match status" value="1"/>
</dbReference>
<dbReference type="GO" id="GO:0004497">
    <property type="term" value="F:monooxygenase activity"/>
    <property type="evidence" value="ECO:0007669"/>
    <property type="project" value="UniProtKB-KW"/>
</dbReference>
<dbReference type="GO" id="GO:0005506">
    <property type="term" value="F:iron ion binding"/>
    <property type="evidence" value="ECO:0007669"/>
    <property type="project" value="InterPro"/>
</dbReference>
<comment type="subcellular location">
    <subcellularLocation>
        <location evidence="2">Membrane</location>
    </subcellularLocation>
</comment>
<evidence type="ECO:0000256" key="6">
    <source>
        <dbReference type="ARBA" id="ARBA00023002"/>
    </source>
</evidence>
<evidence type="ECO:0000256" key="12">
    <source>
        <dbReference type="SAM" id="Phobius"/>
    </source>
</evidence>
<dbReference type="UniPathway" id="UPA00213"/>
<dbReference type="SUPFAM" id="SSF48264">
    <property type="entry name" value="Cytochrome P450"/>
    <property type="match status" value="1"/>
</dbReference>
<organism evidence="13">
    <name type="scientific">Tanacetum cinerariifolium</name>
    <name type="common">Dalmatian daisy</name>
    <name type="synonym">Chrysanthemum cinerariifolium</name>
    <dbReference type="NCBI Taxonomy" id="118510"/>
    <lineage>
        <taxon>Eukaryota</taxon>
        <taxon>Viridiplantae</taxon>
        <taxon>Streptophyta</taxon>
        <taxon>Embryophyta</taxon>
        <taxon>Tracheophyta</taxon>
        <taxon>Spermatophyta</taxon>
        <taxon>Magnoliopsida</taxon>
        <taxon>eudicotyledons</taxon>
        <taxon>Gunneridae</taxon>
        <taxon>Pentapetalae</taxon>
        <taxon>asterids</taxon>
        <taxon>campanulids</taxon>
        <taxon>Asterales</taxon>
        <taxon>Asteraceae</taxon>
        <taxon>Asteroideae</taxon>
        <taxon>Anthemideae</taxon>
        <taxon>Anthemidinae</taxon>
        <taxon>Tanacetum</taxon>
    </lineage>
</organism>
<keyword evidence="7 10" id="KW-0408">Iron</keyword>
<dbReference type="PANTHER" id="PTHR47943:SF8">
    <property type="entry name" value="CYTOCHROME P450"/>
    <property type="match status" value="1"/>
</dbReference>
<dbReference type="InterPro" id="IPR017972">
    <property type="entry name" value="Cyt_P450_CS"/>
</dbReference>
<keyword evidence="12" id="KW-0812">Transmembrane</keyword>
<feature type="transmembrane region" description="Helical" evidence="12">
    <location>
        <begin position="6"/>
        <end position="28"/>
    </location>
</feature>
<keyword evidence="6 11" id="KW-0560">Oxidoreductase</keyword>
<keyword evidence="9 12" id="KW-0472">Membrane</keyword>
<comment type="cofactor">
    <cofactor evidence="1 10">
        <name>heme</name>
        <dbReference type="ChEBI" id="CHEBI:30413"/>
    </cofactor>
</comment>
<evidence type="ECO:0000256" key="9">
    <source>
        <dbReference type="ARBA" id="ARBA00023136"/>
    </source>
</evidence>
<dbReference type="GO" id="GO:0016114">
    <property type="term" value="P:terpenoid biosynthetic process"/>
    <property type="evidence" value="ECO:0007669"/>
    <property type="project" value="UniProtKB-UniPathway"/>
</dbReference>
<dbReference type="PRINTS" id="PR00385">
    <property type="entry name" value="P450"/>
</dbReference>
<sequence>MNILQVFQSVSLATIAILVFSSLFLYLLSKRKQKHLLPPSPPSLPVVGHLHHLGPLIHQSFHNLSTRYGPLIYLRLGSIPCVVVSTPELASDFLKTNDLAFGSRTQSLAIKHITYGVAFAFARSGPYWSFIKKMATVEFLGNQNLDHFLPIRSLEIQELLRTLMEKAKLQESVNLTQELFKLTNNVICQMLTGMRCLGAKSEADEVKNLVREITKIFGEFNVSDFIWFCKNIDFKGFKTRYTETHERYDALIEKIISEREIKRRRETLKEESLGRDCLDILLDILEDGKAEIKITKDHIKALILDFFIAGTDTVATAIEWTLAELIKNPNVLKEAQREIDQVIGDDRLVEESDSPKLPYMHAIIKESLRLHPPIPMVNRQSIENVTIHGYDIPAGTMLFVNTWSIGRNPEYWENPLEFNPCRFLEGSTIDVIGQNYRFLPFGTGRRMCPGIKFSMRELQVVVARLVQCFEWNVKEALNMDEQPGLAVPMAEDLVCFPSVRGNIQKMITSS</sequence>
<dbReference type="GO" id="GO:0016705">
    <property type="term" value="F:oxidoreductase activity, acting on paired donors, with incorporation or reduction of molecular oxygen"/>
    <property type="evidence" value="ECO:0007669"/>
    <property type="project" value="InterPro"/>
</dbReference>
<evidence type="ECO:0000256" key="10">
    <source>
        <dbReference type="PIRSR" id="PIRSR602401-1"/>
    </source>
</evidence>
<feature type="binding site" description="axial binding residue" evidence="10">
    <location>
        <position position="448"/>
    </location>
    <ligand>
        <name>heme</name>
        <dbReference type="ChEBI" id="CHEBI:30413"/>
    </ligand>
    <ligandPart>
        <name>Fe</name>
        <dbReference type="ChEBI" id="CHEBI:18248"/>
    </ligandPart>
</feature>
<dbReference type="InterPro" id="IPR001128">
    <property type="entry name" value="Cyt_P450"/>
</dbReference>
<evidence type="ECO:0000256" key="11">
    <source>
        <dbReference type="RuleBase" id="RU000461"/>
    </source>
</evidence>
<evidence type="ECO:0000256" key="7">
    <source>
        <dbReference type="ARBA" id="ARBA00023004"/>
    </source>
</evidence>
<keyword evidence="8 11" id="KW-0503">Monooxygenase</keyword>
<evidence type="ECO:0000256" key="4">
    <source>
        <dbReference type="ARBA" id="ARBA00022617"/>
    </source>
</evidence>